<dbReference type="PANTHER" id="PTHR32552:SF68">
    <property type="entry name" value="FERRICHROME OUTER MEMBRANE TRANSPORTER_PHAGE RECEPTOR"/>
    <property type="match status" value="1"/>
</dbReference>
<sequence length="694" mass="75488">MQKTPLALMLASLSLSPYAAAQTEQTMQTVTVTGASDEGYRISSSNSASKIDAPLRDIPQTVNVVPAQLLRDQGARSLQDALKNVPGIGLSTGDGQRDQVTIRGFSAISDQFVDGMRDDALYFRDLSNIGQVEVVKGPASVLYGRGSSGGMINRISKKPGVDRSEVSLQVGSWGQKRGEFDLARNLPEQNAAVRLTGAVEDADSYRDQQFLERQALAPSALFRISPDTQLLLQADYLHDKRVTDFGNPSYQGRPVNVPASTYYGAANARQFDFSESRVYSYGFTLDHRFTAQLSLRNAFRHYDYSLHRNNTLVGSVNETARTVSLTRGNVLRDEDGYNNQTELTQHAELGGMQHTVLYGVEFGKQNKYQLVRSQANAATVSLFNPIAPVVPFTAGGAPTANNLGIFKVASAYVQDLVTLAPEWKALAGVRYDRFEQQTQQRIAGLANLSRTDRNWSPRAGLVYQPSATQSYYASFSRSFQPSGEGFALAANNVDIAPETTKNKEVGAKYDLFGGRASAGVSVFQLTRDNMKSSDPVTNKLLPVGTQRTNGVELTFGGDLGDGWQAWAGYAWLDAKMIASVAKDDGQLVQGKQPTLTPKNSANLWLTKSLAGHFGVGGGLNYVGDRFANPGNTVVLPSYVTADAMVYYRDRDLDLTLNLLNLADKAYTIAGHGSNKNLNLPGAPRSAQLTARYRF</sequence>
<keyword evidence="5" id="KW-0410">Iron transport</keyword>
<dbReference type="InterPro" id="IPR037066">
    <property type="entry name" value="Plug_dom_sf"/>
</dbReference>
<dbReference type="OrthoDB" id="9790771at2"/>
<comment type="subcellular location">
    <subcellularLocation>
        <location evidence="1 14">Cell outer membrane</location>
        <topology evidence="1 14">Multi-pass membrane protein</topology>
    </subcellularLocation>
</comment>
<keyword evidence="6 14" id="KW-0812">Transmembrane</keyword>
<dbReference type="AlphaFoldDB" id="A0A6L6PDB1"/>
<evidence type="ECO:0000256" key="10">
    <source>
        <dbReference type="ARBA" id="ARBA00023077"/>
    </source>
</evidence>
<dbReference type="GO" id="GO:0015344">
    <property type="term" value="F:siderophore uptake transmembrane transporter activity"/>
    <property type="evidence" value="ECO:0007669"/>
    <property type="project" value="TreeGrafter"/>
</dbReference>
<feature type="domain" description="TonB-dependent receptor-like beta-barrel" evidence="18">
    <location>
        <begin position="223"/>
        <end position="661"/>
    </location>
</feature>
<evidence type="ECO:0000313" key="21">
    <source>
        <dbReference type="Proteomes" id="UP000475582"/>
    </source>
</evidence>
<dbReference type="PROSITE" id="PS52016">
    <property type="entry name" value="TONB_DEPENDENT_REC_3"/>
    <property type="match status" value="1"/>
</dbReference>
<evidence type="ECO:0000256" key="4">
    <source>
        <dbReference type="ARBA" id="ARBA00022452"/>
    </source>
</evidence>
<evidence type="ECO:0000259" key="18">
    <source>
        <dbReference type="Pfam" id="PF00593"/>
    </source>
</evidence>
<name>A0A6L6PDB1_9BURK</name>
<dbReference type="InterPro" id="IPR012910">
    <property type="entry name" value="Plug_dom"/>
</dbReference>
<feature type="short sequence motif" description="TonB C-terminal box" evidence="15">
    <location>
        <begin position="677"/>
        <end position="694"/>
    </location>
</feature>
<dbReference type="InterPro" id="IPR000531">
    <property type="entry name" value="Beta-barrel_TonB"/>
</dbReference>
<evidence type="ECO:0000256" key="11">
    <source>
        <dbReference type="ARBA" id="ARBA00023136"/>
    </source>
</evidence>
<dbReference type="EMBL" id="WNKY01000003">
    <property type="protein sequence ID" value="MTV36903.1"/>
    <property type="molecule type" value="Genomic_DNA"/>
</dbReference>
<dbReference type="CDD" id="cd01347">
    <property type="entry name" value="ligand_gated_channel"/>
    <property type="match status" value="1"/>
</dbReference>
<feature type="signal peptide" evidence="17">
    <location>
        <begin position="1"/>
        <end position="21"/>
    </location>
</feature>
<evidence type="ECO:0000256" key="1">
    <source>
        <dbReference type="ARBA" id="ARBA00004571"/>
    </source>
</evidence>
<keyword evidence="7 17" id="KW-0732">Signal</keyword>
<evidence type="ECO:0000256" key="15">
    <source>
        <dbReference type="PROSITE-ProRule" id="PRU10144"/>
    </source>
</evidence>
<protein>
    <submittedName>
        <fullName evidence="20">TonB-dependent siderophore receptor</fullName>
    </submittedName>
</protein>
<evidence type="ECO:0000256" key="2">
    <source>
        <dbReference type="ARBA" id="ARBA00009810"/>
    </source>
</evidence>
<evidence type="ECO:0000256" key="9">
    <source>
        <dbReference type="ARBA" id="ARBA00023065"/>
    </source>
</evidence>
<keyword evidence="21" id="KW-1185">Reference proteome</keyword>
<comment type="similarity">
    <text evidence="2 14 16">Belongs to the TonB-dependent receptor family.</text>
</comment>
<evidence type="ECO:0000256" key="8">
    <source>
        <dbReference type="ARBA" id="ARBA00023004"/>
    </source>
</evidence>
<dbReference type="Pfam" id="PF07715">
    <property type="entry name" value="Plug"/>
    <property type="match status" value="1"/>
</dbReference>
<evidence type="ECO:0000259" key="19">
    <source>
        <dbReference type="Pfam" id="PF07715"/>
    </source>
</evidence>
<keyword evidence="13 14" id="KW-0998">Cell outer membrane</keyword>
<accession>A0A6L6PDB1</accession>
<dbReference type="Proteomes" id="UP000475582">
    <property type="component" value="Unassembled WGS sequence"/>
</dbReference>
<evidence type="ECO:0000256" key="13">
    <source>
        <dbReference type="ARBA" id="ARBA00023237"/>
    </source>
</evidence>
<dbReference type="NCBIfam" id="TIGR01783">
    <property type="entry name" value="TonB-siderophor"/>
    <property type="match status" value="1"/>
</dbReference>
<dbReference type="Pfam" id="PF00593">
    <property type="entry name" value="TonB_dep_Rec_b-barrel"/>
    <property type="match status" value="1"/>
</dbReference>
<proteinExistence type="inferred from homology"/>
<evidence type="ECO:0000256" key="5">
    <source>
        <dbReference type="ARBA" id="ARBA00022496"/>
    </source>
</evidence>
<keyword evidence="3 14" id="KW-0813">Transport</keyword>
<dbReference type="Gene3D" id="2.40.170.20">
    <property type="entry name" value="TonB-dependent receptor, beta-barrel domain"/>
    <property type="match status" value="1"/>
</dbReference>
<evidence type="ECO:0000256" key="3">
    <source>
        <dbReference type="ARBA" id="ARBA00022448"/>
    </source>
</evidence>
<keyword evidence="11 14" id="KW-0472">Membrane</keyword>
<reference evidence="20 21" key="1">
    <citation type="submission" date="2019-11" db="EMBL/GenBank/DDBJ databases">
        <title>Type strains purchased from KCTC, JCM and DSMZ.</title>
        <authorList>
            <person name="Lu H."/>
        </authorList>
    </citation>
    <scope>NUCLEOTIDE SEQUENCE [LARGE SCALE GENOMIC DNA]</scope>
    <source>
        <strain evidence="20 21">KCTC 22382</strain>
    </source>
</reference>
<comment type="caution">
    <text evidence="20">The sequence shown here is derived from an EMBL/GenBank/DDBJ whole genome shotgun (WGS) entry which is preliminary data.</text>
</comment>
<keyword evidence="4 14" id="KW-1134">Transmembrane beta strand</keyword>
<keyword evidence="12 20" id="KW-0675">Receptor</keyword>
<dbReference type="InterPro" id="IPR039426">
    <property type="entry name" value="TonB-dep_rcpt-like"/>
</dbReference>
<keyword evidence="10 16" id="KW-0798">TonB box</keyword>
<evidence type="ECO:0000313" key="20">
    <source>
        <dbReference type="EMBL" id="MTV36903.1"/>
    </source>
</evidence>
<dbReference type="Gene3D" id="2.170.130.10">
    <property type="entry name" value="TonB-dependent receptor, plug domain"/>
    <property type="match status" value="1"/>
</dbReference>
<evidence type="ECO:0000256" key="12">
    <source>
        <dbReference type="ARBA" id="ARBA00023170"/>
    </source>
</evidence>
<evidence type="ECO:0000256" key="14">
    <source>
        <dbReference type="PROSITE-ProRule" id="PRU01360"/>
    </source>
</evidence>
<feature type="chain" id="PRO_5026678873" evidence="17">
    <location>
        <begin position="22"/>
        <end position="694"/>
    </location>
</feature>
<evidence type="ECO:0000256" key="7">
    <source>
        <dbReference type="ARBA" id="ARBA00022729"/>
    </source>
</evidence>
<dbReference type="InterPro" id="IPR010105">
    <property type="entry name" value="TonB_sidphr_rcpt"/>
</dbReference>
<keyword evidence="9" id="KW-0406">Ion transport</keyword>
<dbReference type="InterPro" id="IPR036942">
    <property type="entry name" value="Beta-barrel_TonB_sf"/>
</dbReference>
<organism evidence="20 21">
    <name type="scientific">Duganella radicis</name>
    <dbReference type="NCBI Taxonomy" id="551988"/>
    <lineage>
        <taxon>Bacteria</taxon>
        <taxon>Pseudomonadati</taxon>
        <taxon>Pseudomonadota</taxon>
        <taxon>Betaproteobacteria</taxon>
        <taxon>Burkholderiales</taxon>
        <taxon>Oxalobacteraceae</taxon>
        <taxon>Telluria group</taxon>
        <taxon>Duganella</taxon>
    </lineage>
</organism>
<dbReference type="PROSITE" id="PS01156">
    <property type="entry name" value="TONB_DEPENDENT_REC_2"/>
    <property type="match status" value="1"/>
</dbReference>
<dbReference type="FunFam" id="2.170.130.10:FF:000001">
    <property type="entry name" value="Catecholate siderophore TonB-dependent receptor"/>
    <property type="match status" value="1"/>
</dbReference>
<dbReference type="PANTHER" id="PTHR32552">
    <property type="entry name" value="FERRICHROME IRON RECEPTOR-RELATED"/>
    <property type="match status" value="1"/>
</dbReference>
<dbReference type="GO" id="GO:0038023">
    <property type="term" value="F:signaling receptor activity"/>
    <property type="evidence" value="ECO:0007669"/>
    <property type="project" value="InterPro"/>
</dbReference>
<evidence type="ECO:0000256" key="6">
    <source>
        <dbReference type="ARBA" id="ARBA00022692"/>
    </source>
</evidence>
<dbReference type="SUPFAM" id="SSF56935">
    <property type="entry name" value="Porins"/>
    <property type="match status" value="1"/>
</dbReference>
<evidence type="ECO:0000256" key="17">
    <source>
        <dbReference type="SAM" id="SignalP"/>
    </source>
</evidence>
<dbReference type="GO" id="GO:0009279">
    <property type="term" value="C:cell outer membrane"/>
    <property type="evidence" value="ECO:0007669"/>
    <property type="project" value="UniProtKB-SubCell"/>
</dbReference>
<feature type="domain" description="TonB-dependent receptor plug" evidence="19">
    <location>
        <begin position="55"/>
        <end position="150"/>
    </location>
</feature>
<keyword evidence="8" id="KW-0408">Iron</keyword>
<gene>
    <name evidence="20" type="ORF">GM676_04795</name>
</gene>
<evidence type="ECO:0000256" key="16">
    <source>
        <dbReference type="RuleBase" id="RU003357"/>
    </source>
</evidence>
<dbReference type="InterPro" id="IPR010917">
    <property type="entry name" value="TonB_rcpt_CS"/>
</dbReference>
<dbReference type="GO" id="GO:0015891">
    <property type="term" value="P:siderophore transport"/>
    <property type="evidence" value="ECO:0007669"/>
    <property type="project" value="InterPro"/>
</dbReference>